<evidence type="ECO:0000259" key="5">
    <source>
        <dbReference type="PROSITE" id="PS50931"/>
    </source>
</evidence>
<dbReference type="PROSITE" id="PS50931">
    <property type="entry name" value="HTH_LYSR"/>
    <property type="match status" value="1"/>
</dbReference>
<dbReference type="InterPro" id="IPR036388">
    <property type="entry name" value="WH-like_DNA-bd_sf"/>
</dbReference>
<dbReference type="OrthoDB" id="3176554at2"/>
<gene>
    <name evidence="6" type="ORF">SAMN04489732_11435</name>
</gene>
<dbReference type="FunFam" id="1.10.10.10:FF:000001">
    <property type="entry name" value="LysR family transcriptional regulator"/>
    <property type="match status" value="1"/>
</dbReference>
<evidence type="ECO:0000256" key="1">
    <source>
        <dbReference type="ARBA" id="ARBA00009437"/>
    </source>
</evidence>
<reference evidence="6 7" key="1">
    <citation type="submission" date="2016-10" db="EMBL/GenBank/DDBJ databases">
        <authorList>
            <person name="de Groot N.N."/>
        </authorList>
    </citation>
    <scope>NUCLEOTIDE SEQUENCE [LARGE SCALE GENOMIC DNA]</scope>
    <source>
        <strain evidence="6 7">DSM 44993</strain>
    </source>
</reference>
<dbReference type="InterPro" id="IPR000847">
    <property type="entry name" value="LysR_HTH_N"/>
</dbReference>
<dbReference type="GO" id="GO:0003677">
    <property type="term" value="F:DNA binding"/>
    <property type="evidence" value="ECO:0007669"/>
    <property type="project" value="UniProtKB-KW"/>
</dbReference>
<keyword evidence="2" id="KW-0805">Transcription regulation</keyword>
<keyword evidence="3 6" id="KW-0238">DNA-binding</keyword>
<organism evidence="6 7">
    <name type="scientific">Amycolatopsis saalfeldensis</name>
    <dbReference type="NCBI Taxonomy" id="394193"/>
    <lineage>
        <taxon>Bacteria</taxon>
        <taxon>Bacillati</taxon>
        <taxon>Actinomycetota</taxon>
        <taxon>Actinomycetes</taxon>
        <taxon>Pseudonocardiales</taxon>
        <taxon>Pseudonocardiaceae</taxon>
        <taxon>Amycolatopsis</taxon>
    </lineage>
</organism>
<dbReference type="GO" id="GO:0003700">
    <property type="term" value="F:DNA-binding transcription factor activity"/>
    <property type="evidence" value="ECO:0007669"/>
    <property type="project" value="InterPro"/>
</dbReference>
<keyword evidence="4" id="KW-0804">Transcription</keyword>
<proteinExistence type="inferred from homology"/>
<evidence type="ECO:0000256" key="4">
    <source>
        <dbReference type="ARBA" id="ARBA00023163"/>
    </source>
</evidence>
<dbReference type="SUPFAM" id="SSF46785">
    <property type="entry name" value="Winged helix' DNA-binding domain"/>
    <property type="match status" value="1"/>
</dbReference>
<evidence type="ECO:0000313" key="6">
    <source>
        <dbReference type="EMBL" id="SEP50185.1"/>
    </source>
</evidence>
<dbReference type="GO" id="GO:0032993">
    <property type="term" value="C:protein-DNA complex"/>
    <property type="evidence" value="ECO:0007669"/>
    <property type="project" value="TreeGrafter"/>
</dbReference>
<name>A0A1H8YDG8_9PSEU</name>
<protein>
    <submittedName>
        <fullName evidence="6">DNA-binding transcriptional regulator, LysR family</fullName>
    </submittedName>
</protein>
<keyword evidence="7" id="KW-1185">Reference proteome</keyword>
<evidence type="ECO:0000256" key="3">
    <source>
        <dbReference type="ARBA" id="ARBA00023125"/>
    </source>
</evidence>
<dbReference type="SUPFAM" id="SSF53850">
    <property type="entry name" value="Periplasmic binding protein-like II"/>
    <property type="match status" value="1"/>
</dbReference>
<comment type="similarity">
    <text evidence="1">Belongs to the LysR transcriptional regulatory family.</text>
</comment>
<dbReference type="AlphaFoldDB" id="A0A1H8YDG8"/>
<dbReference type="PANTHER" id="PTHR30346">
    <property type="entry name" value="TRANSCRIPTIONAL DUAL REGULATOR HCAR-RELATED"/>
    <property type="match status" value="1"/>
</dbReference>
<dbReference type="InterPro" id="IPR036390">
    <property type="entry name" value="WH_DNA-bd_sf"/>
</dbReference>
<feature type="domain" description="HTH lysR-type" evidence="5">
    <location>
        <begin position="1"/>
        <end position="58"/>
    </location>
</feature>
<dbReference type="Pfam" id="PF00126">
    <property type="entry name" value="HTH_1"/>
    <property type="match status" value="1"/>
</dbReference>
<dbReference type="STRING" id="394193.SAMN04489732_11435"/>
<dbReference type="CDD" id="cd08414">
    <property type="entry name" value="PBP2_LTTR_aromatics_like"/>
    <property type="match status" value="1"/>
</dbReference>
<dbReference type="Gene3D" id="1.10.10.10">
    <property type="entry name" value="Winged helix-like DNA-binding domain superfamily/Winged helix DNA-binding domain"/>
    <property type="match status" value="1"/>
</dbReference>
<dbReference type="Pfam" id="PF03466">
    <property type="entry name" value="LysR_substrate"/>
    <property type="match status" value="1"/>
</dbReference>
<dbReference type="Gene3D" id="3.40.190.10">
    <property type="entry name" value="Periplasmic binding protein-like II"/>
    <property type="match status" value="2"/>
</dbReference>
<accession>A0A1H8YDG8</accession>
<dbReference type="PRINTS" id="PR00039">
    <property type="entry name" value="HTHLYSR"/>
</dbReference>
<evidence type="ECO:0000313" key="7">
    <source>
        <dbReference type="Proteomes" id="UP000198582"/>
    </source>
</evidence>
<evidence type="ECO:0000256" key="2">
    <source>
        <dbReference type="ARBA" id="ARBA00023015"/>
    </source>
</evidence>
<dbReference type="Proteomes" id="UP000198582">
    <property type="component" value="Unassembled WGS sequence"/>
</dbReference>
<dbReference type="EMBL" id="FOEF01000014">
    <property type="protein sequence ID" value="SEP50185.1"/>
    <property type="molecule type" value="Genomic_DNA"/>
</dbReference>
<sequence>MELRALQYFVTVAEELHFGRAAERLRIVQPAVSQQIARLERELGVRLLDRSPRAVRLTDAGRRVLAAARETLSAAEQVRVAAGEPAGQWRIGTAAGLTGRLERGIDALRERNPSFEVILVDLPVTERLDAVRRGELDLALVRGPVAAPGLRVLPAWSEPLRAVVSARHAAADGEAVTLDDLSADVLRLPDRRRDPSLHDAVIEALSDAGVSPPLGRPTGTTQDTVVEVGSDPHSWALLPADQIAGSGTNRVRALPLKPDLSVTGYVLTADDDASAPCVDLVVSVFRDPVAG</sequence>
<dbReference type="PANTHER" id="PTHR30346:SF0">
    <property type="entry name" value="HCA OPERON TRANSCRIPTIONAL ACTIVATOR HCAR"/>
    <property type="match status" value="1"/>
</dbReference>
<dbReference type="RefSeq" id="WP_091622062.1">
    <property type="nucleotide sequence ID" value="NZ_FOEF01000014.1"/>
</dbReference>
<dbReference type="InterPro" id="IPR005119">
    <property type="entry name" value="LysR_subst-bd"/>
</dbReference>